<organism evidence="4">
    <name type="scientific">hydrothermal vent metagenome</name>
    <dbReference type="NCBI Taxonomy" id="652676"/>
    <lineage>
        <taxon>unclassified sequences</taxon>
        <taxon>metagenomes</taxon>
        <taxon>ecological metagenomes</taxon>
    </lineage>
</organism>
<dbReference type="PANTHER" id="PTHR43272:SF33">
    <property type="entry name" value="AMP-BINDING DOMAIN-CONTAINING PROTEIN-RELATED"/>
    <property type="match status" value="1"/>
</dbReference>
<dbReference type="InterPro" id="IPR000873">
    <property type="entry name" value="AMP-dep_synth/lig_dom"/>
</dbReference>
<evidence type="ECO:0000256" key="2">
    <source>
        <dbReference type="ARBA" id="ARBA00022840"/>
    </source>
</evidence>
<feature type="domain" description="AMP-dependent synthetase/ligase" evidence="3">
    <location>
        <begin position="22"/>
        <end position="428"/>
    </location>
</feature>
<dbReference type="PROSITE" id="PS00455">
    <property type="entry name" value="AMP_BINDING"/>
    <property type="match status" value="1"/>
</dbReference>
<name>A0A3B0ZGM4_9ZZZZ</name>
<keyword evidence="2" id="KW-0067">ATP-binding</keyword>
<dbReference type="InterPro" id="IPR020845">
    <property type="entry name" value="AMP-binding_CS"/>
</dbReference>
<reference evidence="4" key="1">
    <citation type="submission" date="2018-06" db="EMBL/GenBank/DDBJ databases">
        <authorList>
            <person name="Zhirakovskaya E."/>
        </authorList>
    </citation>
    <scope>NUCLEOTIDE SEQUENCE</scope>
</reference>
<dbReference type="InterPro" id="IPR042099">
    <property type="entry name" value="ANL_N_sf"/>
</dbReference>
<protein>
    <submittedName>
        <fullName evidence="4">Long-chain-fatty-acid--CoA ligase</fullName>
        <ecNumber evidence="4">6.2.1.3</ecNumber>
    </submittedName>
</protein>
<dbReference type="EC" id="6.2.1.3" evidence="4"/>
<dbReference type="GO" id="GO:0016020">
    <property type="term" value="C:membrane"/>
    <property type="evidence" value="ECO:0007669"/>
    <property type="project" value="TreeGrafter"/>
</dbReference>
<dbReference type="GO" id="GO:0005524">
    <property type="term" value="F:ATP binding"/>
    <property type="evidence" value="ECO:0007669"/>
    <property type="project" value="UniProtKB-KW"/>
</dbReference>
<dbReference type="Pfam" id="PF23562">
    <property type="entry name" value="AMP-binding_C_3"/>
    <property type="match status" value="1"/>
</dbReference>
<dbReference type="EMBL" id="UOFS01000001">
    <property type="protein sequence ID" value="VAW90771.1"/>
    <property type="molecule type" value="Genomic_DNA"/>
</dbReference>
<gene>
    <name evidence="4" type="ORF">MNBD_GAMMA22-1776</name>
</gene>
<dbReference type="SUPFAM" id="SSF56801">
    <property type="entry name" value="Acetyl-CoA synthetase-like"/>
    <property type="match status" value="1"/>
</dbReference>
<dbReference type="GO" id="GO:0004467">
    <property type="term" value="F:long-chain fatty acid-CoA ligase activity"/>
    <property type="evidence" value="ECO:0007669"/>
    <property type="project" value="UniProtKB-EC"/>
</dbReference>
<dbReference type="Pfam" id="PF00501">
    <property type="entry name" value="AMP-binding"/>
    <property type="match status" value="1"/>
</dbReference>
<accession>A0A3B0ZGM4</accession>
<keyword evidence="4" id="KW-0436">Ligase</keyword>
<evidence type="ECO:0000259" key="3">
    <source>
        <dbReference type="Pfam" id="PF00501"/>
    </source>
</evidence>
<sequence length="600" mass="67871">MKKTTDYIPYQNLSSLHHLFLTRVERTPKSIAYTQYNDEKSSWENYTWYETSLLVAKWANKMKQEGLTKGDRIAIMLPNCIEWIICDQAAFNLGLVVVPLYINDRAENTGYIIKETQVKLIVFKTDEQWMIINEAMMHLASVTRFISIESVTNTEDERYTKLDEWISNSSDNLPEPVDTDKNSLATIVFTSGTTGRPKGVMLSHNNILWNTHACSATEDFCPDDIFLSFLPLSHMFERTVGYYMPIMCGSNVAYARSIEQLGEDLQSIKPTILVTVPRIFERVYNKIQLGLNKKSKFANFLFNQSVNIGWQRFLISQKKSRKSLAQIFWPILNLLVAGKIMAKLGGNMRLAICGGAPLSLDIAKTFIGLGLTLSQGYGMTEASPVVCTNELDDNEPDSVGQTLIDVEVALGEKDELLIRSPGIMMGYWNNEKATQNAIDDDNWLHTGDKAKIINRHIYITGRLKEILVLSNGEKVPPPDIELAISSDPLIEQVILIGEGKPFLSAILVLNPILWKNVLTEHQINLSPEESLKDPNAINMVLKIIENKLINFPGYTDIYRIILTLEPWTVEAGLITPTLKLKRSNIIKLYSNDIEELYKGH</sequence>
<dbReference type="CDD" id="cd05907">
    <property type="entry name" value="VL_LC_FACS_like"/>
    <property type="match status" value="1"/>
</dbReference>
<evidence type="ECO:0000313" key="4">
    <source>
        <dbReference type="EMBL" id="VAW90771.1"/>
    </source>
</evidence>
<evidence type="ECO:0000256" key="1">
    <source>
        <dbReference type="ARBA" id="ARBA00022741"/>
    </source>
</evidence>
<dbReference type="PANTHER" id="PTHR43272">
    <property type="entry name" value="LONG-CHAIN-FATTY-ACID--COA LIGASE"/>
    <property type="match status" value="1"/>
</dbReference>
<dbReference type="Gene3D" id="3.40.50.12780">
    <property type="entry name" value="N-terminal domain of ligase-like"/>
    <property type="match status" value="1"/>
</dbReference>
<keyword evidence="1" id="KW-0547">Nucleotide-binding</keyword>
<proteinExistence type="predicted"/>
<dbReference type="AlphaFoldDB" id="A0A3B0ZGM4"/>